<keyword evidence="3" id="KW-1185">Reference proteome</keyword>
<evidence type="ECO:0000313" key="3">
    <source>
        <dbReference type="Proteomes" id="UP000460435"/>
    </source>
</evidence>
<dbReference type="InterPro" id="IPR018764">
    <property type="entry name" value="RskA_C"/>
</dbReference>
<organism evidence="2 3">
    <name type="scientific">Phytoactinopolyspora mesophila</name>
    <dbReference type="NCBI Taxonomy" id="2650750"/>
    <lineage>
        <taxon>Bacteria</taxon>
        <taxon>Bacillati</taxon>
        <taxon>Actinomycetota</taxon>
        <taxon>Actinomycetes</taxon>
        <taxon>Jiangellales</taxon>
        <taxon>Jiangellaceae</taxon>
        <taxon>Phytoactinopolyspora</taxon>
    </lineage>
</organism>
<evidence type="ECO:0000313" key="2">
    <source>
        <dbReference type="EMBL" id="NDL55725.1"/>
    </source>
</evidence>
<reference evidence="2 3" key="1">
    <citation type="submission" date="2019-11" db="EMBL/GenBank/DDBJ databases">
        <authorList>
            <person name="Li X.-J."/>
            <person name="Feng X.-M."/>
        </authorList>
    </citation>
    <scope>NUCLEOTIDE SEQUENCE [LARGE SCALE GENOMIC DNA]</scope>
    <source>
        <strain evidence="2 3">XMNu-373</strain>
    </source>
</reference>
<gene>
    <name evidence="2" type="ORF">F7O44_01430</name>
</gene>
<dbReference type="AlphaFoldDB" id="A0A7K3LXK9"/>
<accession>A0A7K3LXK9</accession>
<protein>
    <recommendedName>
        <fullName evidence="1">Anti-sigma K factor RskA C-terminal domain-containing protein</fullName>
    </recommendedName>
</protein>
<dbReference type="Pfam" id="PF10099">
    <property type="entry name" value="RskA_C"/>
    <property type="match status" value="1"/>
</dbReference>
<proteinExistence type="predicted"/>
<name>A0A7K3LXK9_9ACTN</name>
<sequence>MAEVGRNLSITKGNSQGLAPIRFIDSEGARPAGVLGDTDDGELGPFTAVGLEDADHLGVTIEPEGGSEQPTTDPIMLIELPT</sequence>
<evidence type="ECO:0000259" key="1">
    <source>
        <dbReference type="Pfam" id="PF10099"/>
    </source>
</evidence>
<dbReference type="GO" id="GO:0005886">
    <property type="term" value="C:plasma membrane"/>
    <property type="evidence" value="ECO:0007669"/>
    <property type="project" value="InterPro"/>
</dbReference>
<feature type="domain" description="Anti-sigma K factor RskA C-terminal" evidence="1">
    <location>
        <begin position="25"/>
        <end position="75"/>
    </location>
</feature>
<comment type="caution">
    <text evidence="2">The sequence shown here is derived from an EMBL/GenBank/DDBJ whole genome shotgun (WGS) entry which is preliminary data.</text>
</comment>
<dbReference type="Proteomes" id="UP000460435">
    <property type="component" value="Unassembled WGS sequence"/>
</dbReference>
<dbReference type="EMBL" id="WLZY01000001">
    <property type="protein sequence ID" value="NDL55725.1"/>
    <property type="molecule type" value="Genomic_DNA"/>
</dbReference>